<feature type="transmembrane region" description="Helical" evidence="5">
    <location>
        <begin position="104"/>
        <end position="126"/>
    </location>
</feature>
<feature type="domain" description="Signal transduction histidine kinase subgroup 3 dimerisation and phosphoacceptor" evidence="6">
    <location>
        <begin position="200"/>
        <end position="265"/>
    </location>
</feature>
<dbReference type="Pfam" id="PF07730">
    <property type="entry name" value="HisKA_3"/>
    <property type="match status" value="1"/>
</dbReference>
<keyword evidence="4" id="KW-0175">Coiled coil</keyword>
<name>A0ABT4MHM2_9NOCA</name>
<keyword evidence="5" id="KW-0812">Transmembrane</keyword>
<evidence type="ECO:0000259" key="6">
    <source>
        <dbReference type="Pfam" id="PF07730"/>
    </source>
</evidence>
<evidence type="ECO:0000256" key="2">
    <source>
        <dbReference type="ARBA" id="ARBA00022777"/>
    </source>
</evidence>
<dbReference type="EMBL" id="JAPWIJ010000007">
    <property type="protein sequence ID" value="MCZ4520476.1"/>
    <property type="molecule type" value="Genomic_DNA"/>
</dbReference>
<feature type="transmembrane region" description="Helical" evidence="5">
    <location>
        <begin position="157"/>
        <end position="179"/>
    </location>
</feature>
<dbReference type="Proteomes" id="UP001081071">
    <property type="component" value="Unassembled WGS sequence"/>
</dbReference>
<accession>A0ABT4MHM2</accession>
<feature type="transmembrane region" description="Helical" evidence="5">
    <location>
        <begin position="75"/>
        <end position="98"/>
    </location>
</feature>
<evidence type="ECO:0000256" key="4">
    <source>
        <dbReference type="SAM" id="Coils"/>
    </source>
</evidence>
<gene>
    <name evidence="7" type="ORF">O4220_18345</name>
</gene>
<dbReference type="RefSeq" id="WP_269606810.1">
    <property type="nucleotide sequence ID" value="NZ_JAPWIJ010000007.1"/>
</dbReference>
<evidence type="ECO:0000256" key="1">
    <source>
        <dbReference type="ARBA" id="ARBA00022679"/>
    </source>
</evidence>
<keyword evidence="8" id="KW-1185">Reference proteome</keyword>
<dbReference type="GO" id="GO:0016301">
    <property type="term" value="F:kinase activity"/>
    <property type="evidence" value="ECO:0007669"/>
    <property type="project" value="UniProtKB-KW"/>
</dbReference>
<evidence type="ECO:0000313" key="8">
    <source>
        <dbReference type="Proteomes" id="UP001081071"/>
    </source>
</evidence>
<feature type="transmembrane region" description="Helical" evidence="5">
    <location>
        <begin position="20"/>
        <end position="38"/>
    </location>
</feature>
<protein>
    <submittedName>
        <fullName evidence="7">Histidine kinase</fullName>
    </submittedName>
</protein>
<feature type="coiled-coil region" evidence="4">
    <location>
        <begin position="181"/>
        <end position="208"/>
    </location>
</feature>
<keyword evidence="1" id="KW-0808">Transferase</keyword>
<keyword evidence="5" id="KW-0472">Membrane</keyword>
<dbReference type="InterPro" id="IPR050482">
    <property type="entry name" value="Sensor_HK_TwoCompSys"/>
</dbReference>
<dbReference type="PANTHER" id="PTHR24421">
    <property type="entry name" value="NITRATE/NITRITE SENSOR PROTEIN NARX-RELATED"/>
    <property type="match status" value="1"/>
</dbReference>
<evidence type="ECO:0000256" key="3">
    <source>
        <dbReference type="ARBA" id="ARBA00023012"/>
    </source>
</evidence>
<feature type="transmembrane region" description="Helical" evidence="5">
    <location>
        <begin position="133"/>
        <end position="151"/>
    </location>
</feature>
<keyword evidence="5" id="KW-1133">Transmembrane helix</keyword>
<evidence type="ECO:0000256" key="5">
    <source>
        <dbReference type="SAM" id="Phobius"/>
    </source>
</evidence>
<proteinExistence type="predicted"/>
<comment type="caution">
    <text evidence="7">The sequence shown here is derived from an EMBL/GenBank/DDBJ whole genome shotgun (WGS) entry which is preliminary data.</text>
</comment>
<dbReference type="Gene3D" id="3.30.565.10">
    <property type="entry name" value="Histidine kinase-like ATPase, C-terminal domain"/>
    <property type="match status" value="1"/>
</dbReference>
<dbReference type="InterPro" id="IPR011712">
    <property type="entry name" value="Sig_transdc_His_kin_sub3_dim/P"/>
</dbReference>
<evidence type="ECO:0000313" key="7">
    <source>
        <dbReference type="EMBL" id="MCZ4520476.1"/>
    </source>
</evidence>
<organism evidence="7 8">
    <name type="scientific">Rhodococcus ruber</name>
    <dbReference type="NCBI Taxonomy" id="1830"/>
    <lineage>
        <taxon>Bacteria</taxon>
        <taxon>Bacillati</taxon>
        <taxon>Actinomycetota</taxon>
        <taxon>Actinomycetes</taxon>
        <taxon>Mycobacteriales</taxon>
        <taxon>Nocardiaceae</taxon>
        <taxon>Rhodococcus</taxon>
    </lineage>
</organism>
<dbReference type="InterPro" id="IPR036890">
    <property type="entry name" value="HATPase_C_sf"/>
</dbReference>
<dbReference type="PANTHER" id="PTHR24421:SF63">
    <property type="entry name" value="SENSOR HISTIDINE KINASE DESK"/>
    <property type="match status" value="1"/>
</dbReference>
<reference evidence="7" key="1">
    <citation type="submission" date="2022-12" db="EMBL/GenBank/DDBJ databases">
        <authorList>
            <person name="Krivoruchko A.V."/>
            <person name="Elkin A."/>
        </authorList>
    </citation>
    <scope>NUCLEOTIDE SEQUENCE</scope>
    <source>
        <strain evidence="7">IEGM 1391</strain>
    </source>
</reference>
<keyword evidence="2 7" id="KW-0418">Kinase</keyword>
<dbReference type="Gene3D" id="1.20.5.1930">
    <property type="match status" value="1"/>
</dbReference>
<sequence length="387" mass="41040">MTKTASRWRELSEPAKYRLYAQVTLLAAIASVTVFAGITVAGALWASATVAISGLASLAALLSRADLFAGSTSALRRWGLPVGAIALAVVWASCAIAAELTTDTSGMVAVRATGFAATLFAAQSIVPFVRHRWWVLLGISVATGAVLGATTGKVVQLMALTGLISGVLLSSTLLTRWGLQIVEELERAKTVEARLQVAEERLRFARDLHDVVGRSFSAIAVKSELATTLAKVGAHDRARIEMDEVKTVAVESMNQMRALVRGYRDINLDGEVAGARSLLAAAGCRLVIEGDPSNVPTRFHEVSAWVVREGTTNIVKHSTATSATMTLGKAGMSLRNNGVFTSSHASRDQAQQTGLRGLAERLTSVDAGLDTTSNRDGFLLEVHWDTA</sequence>
<keyword evidence="3" id="KW-0902">Two-component regulatory system</keyword>